<comment type="caution">
    <text evidence="5">The sequence shown here is derived from an EMBL/GenBank/DDBJ whole genome shotgun (WGS) entry which is preliminary data.</text>
</comment>
<dbReference type="Gene3D" id="1.25.40.20">
    <property type="entry name" value="Ankyrin repeat-containing domain"/>
    <property type="match status" value="1"/>
</dbReference>
<reference evidence="5 6" key="1">
    <citation type="submission" date="2023-09" db="EMBL/GenBank/DDBJ databases">
        <authorList>
            <person name="Wang M."/>
        </authorList>
    </citation>
    <scope>NUCLEOTIDE SEQUENCE [LARGE SCALE GENOMIC DNA]</scope>
    <source>
        <strain evidence="5">GT-2023</strain>
        <tissue evidence="5">Liver</tissue>
    </source>
</reference>
<keyword evidence="1" id="KW-0677">Repeat</keyword>
<evidence type="ECO:0000313" key="6">
    <source>
        <dbReference type="Proteomes" id="UP001558613"/>
    </source>
</evidence>
<dbReference type="SMART" id="SM00248">
    <property type="entry name" value="ANK"/>
    <property type="match status" value="2"/>
</dbReference>
<feature type="region of interest" description="Disordered" evidence="4">
    <location>
        <begin position="1"/>
        <end position="48"/>
    </location>
</feature>
<evidence type="ECO:0000256" key="2">
    <source>
        <dbReference type="ARBA" id="ARBA00023043"/>
    </source>
</evidence>
<name>A0ABR3M6U4_9TELE</name>
<protein>
    <submittedName>
        <fullName evidence="5">Uncharacterized protein</fullName>
    </submittedName>
</protein>
<dbReference type="Pfam" id="PF12796">
    <property type="entry name" value="Ank_2"/>
    <property type="match status" value="1"/>
</dbReference>
<dbReference type="SUPFAM" id="SSF48403">
    <property type="entry name" value="Ankyrin repeat"/>
    <property type="match status" value="1"/>
</dbReference>
<keyword evidence="2 3" id="KW-0040">ANK repeat</keyword>
<dbReference type="EMBL" id="JAYMGO010000015">
    <property type="protein sequence ID" value="KAL1260350.1"/>
    <property type="molecule type" value="Genomic_DNA"/>
</dbReference>
<feature type="non-terminal residue" evidence="5">
    <location>
        <position position="177"/>
    </location>
</feature>
<evidence type="ECO:0000256" key="3">
    <source>
        <dbReference type="PROSITE-ProRule" id="PRU00023"/>
    </source>
</evidence>
<dbReference type="PANTHER" id="PTHR24171">
    <property type="entry name" value="ANKYRIN REPEAT DOMAIN-CONTAINING PROTEIN 39-RELATED"/>
    <property type="match status" value="1"/>
</dbReference>
<dbReference type="Proteomes" id="UP001558613">
    <property type="component" value="Unassembled WGS sequence"/>
</dbReference>
<evidence type="ECO:0000313" key="5">
    <source>
        <dbReference type="EMBL" id="KAL1260350.1"/>
    </source>
</evidence>
<feature type="repeat" description="ANK" evidence="3">
    <location>
        <begin position="83"/>
        <end position="115"/>
    </location>
</feature>
<keyword evidence="6" id="KW-1185">Reference proteome</keyword>
<proteinExistence type="predicted"/>
<dbReference type="InterPro" id="IPR002110">
    <property type="entry name" value="Ankyrin_rpt"/>
</dbReference>
<organism evidence="5 6">
    <name type="scientific">Cirrhinus molitorella</name>
    <name type="common">mud carp</name>
    <dbReference type="NCBI Taxonomy" id="172907"/>
    <lineage>
        <taxon>Eukaryota</taxon>
        <taxon>Metazoa</taxon>
        <taxon>Chordata</taxon>
        <taxon>Craniata</taxon>
        <taxon>Vertebrata</taxon>
        <taxon>Euteleostomi</taxon>
        <taxon>Actinopterygii</taxon>
        <taxon>Neopterygii</taxon>
        <taxon>Teleostei</taxon>
        <taxon>Ostariophysi</taxon>
        <taxon>Cypriniformes</taxon>
        <taxon>Cyprinidae</taxon>
        <taxon>Labeoninae</taxon>
        <taxon>Labeonini</taxon>
        <taxon>Cirrhinus</taxon>
    </lineage>
</organism>
<dbReference type="InterPro" id="IPR036770">
    <property type="entry name" value="Ankyrin_rpt-contain_sf"/>
</dbReference>
<feature type="non-terminal residue" evidence="5">
    <location>
        <position position="1"/>
    </location>
</feature>
<evidence type="ECO:0000256" key="4">
    <source>
        <dbReference type="SAM" id="MobiDB-lite"/>
    </source>
</evidence>
<gene>
    <name evidence="5" type="ORF">QQF64_008177</name>
</gene>
<sequence length="177" mass="19379">VVGKRSRSKQSTPLGLDGSNGGCHEQTAQCGEDPARGGSRPEPGDDFSSVYEAAREKGVHSLEVLVSREDEFSNRLSSRASFRGCSALHYAALADDLRTVRMLLDAGANPLLKNDLGHTPLTYAREGEMATLLKEAQNTFAEAQRKREAEERRKFPLERRLKEHIIGQEGAINTVAS</sequence>
<accession>A0ABR3M6U4</accession>
<evidence type="ECO:0000256" key="1">
    <source>
        <dbReference type="ARBA" id="ARBA00022737"/>
    </source>
</evidence>
<dbReference type="PROSITE" id="PS50297">
    <property type="entry name" value="ANK_REP_REGION"/>
    <property type="match status" value="1"/>
</dbReference>
<dbReference type="PROSITE" id="PS50088">
    <property type="entry name" value="ANK_REPEAT"/>
    <property type="match status" value="1"/>
</dbReference>